<evidence type="ECO:0000313" key="2">
    <source>
        <dbReference type="Proteomes" id="UP000019486"/>
    </source>
</evidence>
<proteinExistence type="predicted"/>
<keyword evidence="2" id="KW-1185">Reference proteome</keyword>
<reference evidence="1 2" key="1">
    <citation type="submission" date="2013-08" db="EMBL/GenBank/DDBJ databases">
        <title>The genome sequence of Skermanella stibiiresistens.</title>
        <authorList>
            <person name="Zhu W."/>
            <person name="Wang G."/>
        </authorList>
    </citation>
    <scope>NUCLEOTIDE SEQUENCE [LARGE SCALE GENOMIC DNA]</scope>
    <source>
        <strain evidence="1 2">SB22</strain>
    </source>
</reference>
<sequence>MVYGKASDVEIDMTAAVAETERPASLSHVIDAFAAYVHDAALSPSLPVGSLIYVDPSKPLRPGDFVLVKQGASGRIAVFRGRTSDTVTLDYGGGHEETANVVALSGICKIVSVDYP</sequence>
<accession>W9H064</accession>
<evidence type="ECO:0000313" key="1">
    <source>
        <dbReference type="EMBL" id="EWY38211.1"/>
    </source>
</evidence>
<dbReference type="AlphaFoldDB" id="W9H064"/>
<protein>
    <recommendedName>
        <fullName evidence="3">Peptidase S24/S26A/S26B/S26C domain-containing protein</fullName>
    </recommendedName>
</protein>
<dbReference type="Proteomes" id="UP000019486">
    <property type="component" value="Unassembled WGS sequence"/>
</dbReference>
<name>W9H064_9PROT</name>
<evidence type="ECO:0008006" key="3">
    <source>
        <dbReference type="Google" id="ProtNLM"/>
    </source>
</evidence>
<gene>
    <name evidence="1" type="ORF">N825_14400</name>
</gene>
<dbReference type="InterPro" id="IPR036286">
    <property type="entry name" value="LexA/Signal_pep-like_sf"/>
</dbReference>
<dbReference type="SUPFAM" id="SSF51306">
    <property type="entry name" value="LexA/Signal peptidase"/>
    <property type="match status" value="1"/>
</dbReference>
<dbReference type="EMBL" id="AVFL01000020">
    <property type="protein sequence ID" value="EWY38211.1"/>
    <property type="molecule type" value="Genomic_DNA"/>
</dbReference>
<dbReference type="Gene3D" id="2.10.109.10">
    <property type="entry name" value="Umud Fragment, subunit A"/>
    <property type="match status" value="1"/>
</dbReference>
<organism evidence="1 2">
    <name type="scientific">Skermanella stibiiresistens SB22</name>
    <dbReference type="NCBI Taxonomy" id="1385369"/>
    <lineage>
        <taxon>Bacteria</taxon>
        <taxon>Pseudomonadati</taxon>
        <taxon>Pseudomonadota</taxon>
        <taxon>Alphaproteobacteria</taxon>
        <taxon>Rhodospirillales</taxon>
        <taxon>Azospirillaceae</taxon>
        <taxon>Skermanella</taxon>
    </lineage>
</organism>
<comment type="caution">
    <text evidence="1">The sequence shown here is derived from an EMBL/GenBank/DDBJ whole genome shotgun (WGS) entry which is preliminary data.</text>
</comment>